<dbReference type="GO" id="GO:0006083">
    <property type="term" value="P:acetate metabolic process"/>
    <property type="evidence" value="ECO:0007669"/>
    <property type="project" value="InterPro"/>
</dbReference>
<gene>
    <name evidence="2" type="ORF">OMM_03502</name>
</gene>
<dbReference type="EMBL" id="ATBP01000495">
    <property type="protein sequence ID" value="ETR70075.1"/>
    <property type="molecule type" value="Genomic_DNA"/>
</dbReference>
<name>A0A1V1P5R0_9BACT</name>
<reference evidence="3" key="1">
    <citation type="submission" date="2012-11" db="EMBL/GenBank/DDBJ databases">
        <authorList>
            <person name="Lucero-Rivera Y.E."/>
            <person name="Tovar-Ramirez D."/>
        </authorList>
    </citation>
    <scope>NUCLEOTIDE SEQUENCE [LARGE SCALE GENOMIC DNA]</scope>
    <source>
        <strain evidence="3">Araruama</strain>
    </source>
</reference>
<dbReference type="Pfam" id="PF02550">
    <property type="entry name" value="AcetylCoA_hydro"/>
    <property type="match status" value="1"/>
</dbReference>
<organism evidence="2 3">
    <name type="scientific">Candidatus Magnetoglobus multicellularis str. Araruama</name>
    <dbReference type="NCBI Taxonomy" id="890399"/>
    <lineage>
        <taxon>Bacteria</taxon>
        <taxon>Pseudomonadati</taxon>
        <taxon>Thermodesulfobacteriota</taxon>
        <taxon>Desulfobacteria</taxon>
        <taxon>Desulfobacterales</taxon>
        <taxon>Desulfobacteraceae</taxon>
        <taxon>Candidatus Magnetoglobus</taxon>
    </lineage>
</organism>
<dbReference type="AlphaFoldDB" id="A0A1V1P5R0"/>
<dbReference type="GO" id="GO:0008775">
    <property type="term" value="F:acetate CoA-transferase activity"/>
    <property type="evidence" value="ECO:0007669"/>
    <property type="project" value="InterPro"/>
</dbReference>
<dbReference type="InterPro" id="IPR003702">
    <property type="entry name" value="ActCoA_hydro_N"/>
</dbReference>
<sequence>MRQAAFDGKIDYIPAYLSEIPKLFKNNHIGLDVALVQVSPPCRYGFCSLGVSVDVTFPAIKYAKLIIAQVNPRMPRTMGDSFIHVNQIDHLVPYEEPIVSVYPIMHDKEITRRIGFYVSQLVEDGATLQIGFGSLPNAILASLKEKRILDCIRKWLQMK</sequence>
<comment type="caution">
    <text evidence="2">The sequence shown here is derived from an EMBL/GenBank/DDBJ whole genome shotgun (WGS) entry which is preliminary data.</text>
</comment>
<accession>A0A1V1P5R0</accession>
<dbReference type="Gene3D" id="3.30.750.70">
    <property type="entry name" value="4-hydroxybutyrate coenzyme like domains"/>
    <property type="match status" value="1"/>
</dbReference>
<evidence type="ECO:0000259" key="1">
    <source>
        <dbReference type="Pfam" id="PF02550"/>
    </source>
</evidence>
<protein>
    <recommendedName>
        <fullName evidence="1">Acetyl-CoA hydrolase/transferase N-terminal domain-containing protein</fullName>
    </recommendedName>
</protein>
<dbReference type="Proteomes" id="UP000189670">
    <property type="component" value="Unassembled WGS sequence"/>
</dbReference>
<proteinExistence type="predicted"/>
<dbReference type="PANTHER" id="PTHR21432:SF20">
    <property type="entry name" value="ACETYL-COA HYDROLASE"/>
    <property type="match status" value="1"/>
</dbReference>
<dbReference type="PANTHER" id="PTHR21432">
    <property type="entry name" value="ACETYL-COA HYDROLASE-RELATED"/>
    <property type="match status" value="1"/>
</dbReference>
<dbReference type="InterPro" id="IPR046433">
    <property type="entry name" value="ActCoA_hydro"/>
</dbReference>
<evidence type="ECO:0000313" key="3">
    <source>
        <dbReference type="Proteomes" id="UP000189670"/>
    </source>
</evidence>
<evidence type="ECO:0000313" key="2">
    <source>
        <dbReference type="EMBL" id="ETR70075.1"/>
    </source>
</evidence>
<dbReference type="InterPro" id="IPR037171">
    <property type="entry name" value="NagB/RpiA_transferase-like"/>
</dbReference>
<dbReference type="SUPFAM" id="SSF100950">
    <property type="entry name" value="NagB/RpiA/CoA transferase-like"/>
    <property type="match status" value="1"/>
</dbReference>
<feature type="domain" description="Acetyl-CoA hydrolase/transferase N-terminal" evidence="1">
    <location>
        <begin position="2"/>
        <end position="103"/>
    </location>
</feature>
<dbReference type="Gene3D" id="3.40.1080.10">
    <property type="entry name" value="Glutaconate Coenzyme A-transferase"/>
    <property type="match status" value="1"/>
</dbReference>